<dbReference type="OrthoDB" id="1749844at2759"/>
<proteinExistence type="predicted"/>
<dbReference type="Pfam" id="PF08284">
    <property type="entry name" value="RVP_2"/>
    <property type="match status" value="1"/>
</dbReference>
<name>A0A5B6WIU9_9ROSI</name>
<dbReference type="Proteomes" id="UP000325315">
    <property type="component" value="Unassembled WGS sequence"/>
</dbReference>
<dbReference type="Gene3D" id="3.10.10.10">
    <property type="entry name" value="HIV Type 1 Reverse Transcriptase, subunit A, domain 1"/>
    <property type="match status" value="2"/>
</dbReference>
<evidence type="ECO:0000313" key="1">
    <source>
        <dbReference type="EMBL" id="KAA3480822.1"/>
    </source>
</evidence>
<dbReference type="Gene3D" id="2.40.70.10">
    <property type="entry name" value="Acid Proteases"/>
    <property type="match status" value="1"/>
</dbReference>
<dbReference type="InterPro" id="IPR053134">
    <property type="entry name" value="RNA-dir_DNA_polymerase"/>
</dbReference>
<reference evidence="2" key="1">
    <citation type="journal article" date="2019" name="Plant Biotechnol. J.">
        <title>Genome sequencing of the Australian wild diploid species Gossypium australe highlights disease resistance and delayed gland morphogenesis.</title>
        <authorList>
            <person name="Cai Y."/>
            <person name="Cai X."/>
            <person name="Wang Q."/>
            <person name="Wang P."/>
            <person name="Zhang Y."/>
            <person name="Cai C."/>
            <person name="Xu Y."/>
            <person name="Wang K."/>
            <person name="Zhou Z."/>
            <person name="Wang C."/>
            <person name="Geng S."/>
            <person name="Li B."/>
            <person name="Dong Q."/>
            <person name="Hou Y."/>
            <person name="Wang H."/>
            <person name="Ai P."/>
            <person name="Liu Z."/>
            <person name="Yi F."/>
            <person name="Sun M."/>
            <person name="An G."/>
            <person name="Cheng J."/>
            <person name="Zhang Y."/>
            <person name="Shi Q."/>
            <person name="Xie Y."/>
            <person name="Shi X."/>
            <person name="Chang Y."/>
            <person name="Huang F."/>
            <person name="Chen Y."/>
            <person name="Hong S."/>
            <person name="Mi L."/>
            <person name="Sun Q."/>
            <person name="Zhang L."/>
            <person name="Zhou B."/>
            <person name="Peng R."/>
            <person name="Zhang X."/>
            <person name="Liu F."/>
        </authorList>
    </citation>
    <scope>NUCLEOTIDE SEQUENCE [LARGE SCALE GENOMIC DNA]</scope>
    <source>
        <strain evidence="2">cv. PA1801</strain>
    </source>
</reference>
<evidence type="ECO:0000313" key="2">
    <source>
        <dbReference type="Proteomes" id="UP000325315"/>
    </source>
</evidence>
<keyword evidence="2" id="KW-1185">Reference proteome</keyword>
<dbReference type="InterPro" id="IPR043128">
    <property type="entry name" value="Rev_trsase/Diguanyl_cyclase"/>
</dbReference>
<sequence length="273" mass="31408">MNEQSEARVPTRAYAIRAREETTAPNVIPVWGYDFPTSLMLLPFDDFDLILGMDWLFEHNAIVSSRRKQVSLMRPNGEFVCVKADGIGCTTNVISPLLVQRLIRKGLKEYADFFLEELPGLLSTREVEFVIELALETTPISIAPYMMTPIELKELLDHGFIQPSVSPWGATVFSKIDLRFQYYQLRVKEPDVLKIAFRTQYGHYEFLILPFGLTNAPQLFAKFSKCEFWLREVNFLGHVILADGIHVDPNVSKVRSFLGLARYYRSFVKNFIL</sequence>
<dbReference type="SUPFAM" id="SSF56672">
    <property type="entry name" value="DNA/RNA polymerases"/>
    <property type="match status" value="1"/>
</dbReference>
<protein>
    <submittedName>
        <fullName evidence="1">DNA/RNA polymerases superfamily protein</fullName>
    </submittedName>
</protein>
<dbReference type="InterPro" id="IPR021109">
    <property type="entry name" value="Peptidase_aspartic_dom_sf"/>
</dbReference>
<dbReference type="PANTHER" id="PTHR24559:SF444">
    <property type="entry name" value="REVERSE TRANSCRIPTASE DOMAIN-CONTAINING PROTEIN"/>
    <property type="match status" value="1"/>
</dbReference>
<dbReference type="PANTHER" id="PTHR24559">
    <property type="entry name" value="TRANSPOSON TY3-I GAG-POL POLYPROTEIN"/>
    <property type="match status" value="1"/>
</dbReference>
<dbReference type="AlphaFoldDB" id="A0A5B6WIU9"/>
<dbReference type="InterPro" id="IPR043502">
    <property type="entry name" value="DNA/RNA_pol_sf"/>
</dbReference>
<accession>A0A5B6WIU9</accession>
<organism evidence="1 2">
    <name type="scientific">Gossypium australe</name>
    <dbReference type="NCBI Taxonomy" id="47621"/>
    <lineage>
        <taxon>Eukaryota</taxon>
        <taxon>Viridiplantae</taxon>
        <taxon>Streptophyta</taxon>
        <taxon>Embryophyta</taxon>
        <taxon>Tracheophyta</taxon>
        <taxon>Spermatophyta</taxon>
        <taxon>Magnoliopsida</taxon>
        <taxon>eudicotyledons</taxon>
        <taxon>Gunneridae</taxon>
        <taxon>Pentapetalae</taxon>
        <taxon>rosids</taxon>
        <taxon>malvids</taxon>
        <taxon>Malvales</taxon>
        <taxon>Malvaceae</taxon>
        <taxon>Malvoideae</taxon>
        <taxon>Gossypium</taxon>
    </lineage>
</organism>
<comment type="caution">
    <text evidence="1">The sequence shown here is derived from an EMBL/GenBank/DDBJ whole genome shotgun (WGS) entry which is preliminary data.</text>
</comment>
<dbReference type="EMBL" id="SMMG02000003">
    <property type="protein sequence ID" value="KAA3480822.1"/>
    <property type="molecule type" value="Genomic_DNA"/>
</dbReference>
<gene>
    <name evidence="1" type="ORF">EPI10_021232</name>
</gene>
<dbReference type="Gene3D" id="3.30.70.270">
    <property type="match status" value="1"/>
</dbReference>